<keyword evidence="2" id="KW-1185">Reference proteome</keyword>
<proteinExistence type="predicted"/>
<dbReference type="AlphaFoldDB" id="A0A9W4TBI7"/>
<comment type="caution">
    <text evidence="1">The sequence shown here is derived from an EMBL/GenBank/DDBJ whole genome shotgun (WGS) entry which is preliminary data.</text>
</comment>
<gene>
    <name evidence="1" type="ORF">FWILDA_LOCUS18927</name>
</gene>
<dbReference type="OrthoDB" id="2321882at2759"/>
<dbReference type="Proteomes" id="UP001153678">
    <property type="component" value="Unassembled WGS sequence"/>
</dbReference>
<evidence type="ECO:0000313" key="1">
    <source>
        <dbReference type="EMBL" id="CAI2199144.1"/>
    </source>
</evidence>
<sequence length="169" mass="19344">NGNIKSNLSFFERTHWSLFKGLEYLENKSLNLGTSDKELIQDEFKSQVHSLMNHQSISKSAQKKATRLFNEVDQLFESEEVVTFFKRMDTKAIEESKKQLLAVKKSLFDTEVQITVEDYKIQTVSSSNLTTLGAENSGEASKRKREEDDHMTVLSWDIFGTWPGTLGLN</sequence>
<accession>A0A9W4TBI7</accession>
<protein>
    <submittedName>
        <fullName evidence="1">9040_t:CDS:1</fullName>
    </submittedName>
</protein>
<feature type="non-terminal residue" evidence="1">
    <location>
        <position position="1"/>
    </location>
</feature>
<reference evidence="1" key="1">
    <citation type="submission" date="2022-08" db="EMBL/GenBank/DDBJ databases">
        <authorList>
            <person name="Kallberg Y."/>
            <person name="Tangrot J."/>
            <person name="Rosling A."/>
        </authorList>
    </citation>
    <scope>NUCLEOTIDE SEQUENCE</scope>
    <source>
        <strain evidence="1">Wild A</strain>
    </source>
</reference>
<organism evidence="1 2">
    <name type="scientific">Funneliformis geosporum</name>
    <dbReference type="NCBI Taxonomy" id="1117311"/>
    <lineage>
        <taxon>Eukaryota</taxon>
        <taxon>Fungi</taxon>
        <taxon>Fungi incertae sedis</taxon>
        <taxon>Mucoromycota</taxon>
        <taxon>Glomeromycotina</taxon>
        <taxon>Glomeromycetes</taxon>
        <taxon>Glomerales</taxon>
        <taxon>Glomeraceae</taxon>
        <taxon>Funneliformis</taxon>
    </lineage>
</organism>
<evidence type="ECO:0000313" key="2">
    <source>
        <dbReference type="Proteomes" id="UP001153678"/>
    </source>
</evidence>
<name>A0A9W4TBI7_9GLOM</name>
<feature type="non-terminal residue" evidence="1">
    <location>
        <position position="169"/>
    </location>
</feature>
<dbReference type="EMBL" id="CAMKVN010020436">
    <property type="protein sequence ID" value="CAI2199144.1"/>
    <property type="molecule type" value="Genomic_DNA"/>
</dbReference>